<protein>
    <submittedName>
        <fullName evidence="1">Uncharacterized protein</fullName>
    </submittedName>
</protein>
<evidence type="ECO:0000313" key="1">
    <source>
        <dbReference type="EMBL" id="KAI2393428.1"/>
    </source>
</evidence>
<proteinExistence type="predicted"/>
<gene>
    <name evidence="1" type="ORF">LOY88_000026</name>
</gene>
<accession>A0ACB8V5I6</accession>
<organism evidence="1">
    <name type="scientific">Ophidiomyces ophidiicola</name>
    <dbReference type="NCBI Taxonomy" id="1387563"/>
    <lineage>
        <taxon>Eukaryota</taxon>
        <taxon>Fungi</taxon>
        <taxon>Dikarya</taxon>
        <taxon>Ascomycota</taxon>
        <taxon>Pezizomycotina</taxon>
        <taxon>Eurotiomycetes</taxon>
        <taxon>Eurotiomycetidae</taxon>
        <taxon>Onygenales</taxon>
        <taxon>Onygenaceae</taxon>
        <taxon>Ophidiomyces</taxon>
    </lineage>
</organism>
<sequence>MPPRRRDDNWVDGVRGVASLIVVTGHLCSSFAPYLQNPALAENGPIGFWQLPFLRLAMGGRGAVALFFVITGFVNSLSTVKSARAANTHAALTGLARSSFTRSGRLVLPTSSATVIAWFLTQIGAFQLAKRVDAGWIRNVGHDPDPFAVSLLKLLRSVTIYWSSGGAEYDATHWPLPFFLHGSFRIYVALLAMILVAPRYWWLITSFLYVFSWVSSDYLIGTNIFAGMLIAQLHVDYGSRATSMLPKIVPSILIILGLFLWCIPQDNPHWALWSRIMQNCFAAITPRGSETNKYCSSVGVTLLMLGIFFSKNARKLLTTPFFNFLGRVSYPVYLLHNSLIRTILVWMIYGPNAAKTPLRDDKGKLVEVKRAGPLAFVFAIPTFYAVLYMVSWLWTKHVDPACASVVDWMKDLMFLEEEKQPQEKPLPLTQVT</sequence>
<comment type="caution">
    <text evidence="1">The sequence shown here is derived from an EMBL/GenBank/DDBJ whole genome shotgun (WGS) entry which is preliminary data.</text>
</comment>
<reference evidence="1" key="1">
    <citation type="journal article" date="2022" name="bioRxiv">
        <title>Population genetic analysis of Ophidiomyces ophidiicola, the causative agent of snake fungal disease, indicates recent introductions to the USA.</title>
        <authorList>
            <person name="Ladner J.T."/>
            <person name="Palmer J.M."/>
            <person name="Ettinger C.L."/>
            <person name="Stajich J.E."/>
            <person name="Farrell T.M."/>
            <person name="Glorioso B.M."/>
            <person name="Lawson B."/>
            <person name="Price S.J."/>
            <person name="Stengle A.G."/>
            <person name="Grear D.A."/>
            <person name="Lorch J.M."/>
        </authorList>
    </citation>
    <scope>NUCLEOTIDE SEQUENCE</scope>
    <source>
        <strain evidence="1">NWHC 24266-5</strain>
    </source>
</reference>
<name>A0ACB8V5I6_9EURO</name>
<dbReference type="EMBL" id="JALBCA010000002">
    <property type="protein sequence ID" value="KAI2393428.1"/>
    <property type="molecule type" value="Genomic_DNA"/>
</dbReference>